<feature type="region of interest" description="Disordered" evidence="6">
    <location>
        <begin position="2187"/>
        <end position="2252"/>
    </location>
</feature>
<feature type="compositionally biased region" description="Basic and acidic residues" evidence="6">
    <location>
        <begin position="435"/>
        <end position="458"/>
    </location>
</feature>
<evidence type="ECO:0000256" key="6">
    <source>
        <dbReference type="SAM" id="MobiDB-lite"/>
    </source>
</evidence>
<keyword evidence="2" id="KW-0677">Repeat</keyword>
<feature type="compositionally biased region" description="Basic and acidic residues" evidence="6">
    <location>
        <begin position="935"/>
        <end position="957"/>
    </location>
</feature>
<accession>A0A836JLR3</accession>
<dbReference type="Proteomes" id="UP000667349">
    <property type="component" value="Unassembled WGS sequence"/>
</dbReference>
<feature type="compositionally biased region" description="Basic and acidic residues" evidence="6">
    <location>
        <begin position="1149"/>
        <end position="1170"/>
    </location>
</feature>
<feature type="domain" description="C2H2-type" evidence="7">
    <location>
        <begin position="3703"/>
        <end position="3731"/>
    </location>
</feature>
<feature type="compositionally biased region" description="Basic and acidic residues" evidence="6">
    <location>
        <begin position="808"/>
        <end position="830"/>
    </location>
</feature>
<dbReference type="InterPro" id="IPR048385">
    <property type="entry name" value="Med15_central"/>
</dbReference>
<feature type="non-terminal residue" evidence="8">
    <location>
        <position position="1"/>
    </location>
</feature>
<proteinExistence type="predicted"/>
<feature type="region of interest" description="Disordered" evidence="6">
    <location>
        <begin position="715"/>
        <end position="831"/>
    </location>
</feature>
<dbReference type="GO" id="GO:0045944">
    <property type="term" value="P:positive regulation of transcription by RNA polymerase II"/>
    <property type="evidence" value="ECO:0007669"/>
    <property type="project" value="TreeGrafter"/>
</dbReference>
<evidence type="ECO:0000256" key="3">
    <source>
        <dbReference type="ARBA" id="ARBA00022771"/>
    </source>
</evidence>
<feature type="region of interest" description="Disordered" evidence="6">
    <location>
        <begin position="3006"/>
        <end position="3040"/>
    </location>
</feature>
<feature type="region of interest" description="Disordered" evidence="6">
    <location>
        <begin position="876"/>
        <end position="988"/>
    </location>
</feature>
<feature type="non-terminal residue" evidence="8">
    <location>
        <position position="4394"/>
    </location>
</feature>
<dbReference type="PROSITE" id="PS50157">
    <property type="entry name" value="ZINC_FINGER_C2H2_2"/>
    <property type="match status" value="4"/>
</dbReference>
<evidence type="ECO:0000256" key="2">
    <source>
        <dbReference type="ARBA" id="ARBA00022737"/>
    </source>
</evidence>
<dbReference type="PANTHER" id="PTHR24403:SF105">
    <property type="entry name" value="ZINC FINGER PROTEIN 2-LIKE ISOFORM X1"/>
    <property type="match status" value="1"/>
</dbReference>
<feature type="compositionally biased region" description="Basic and acidic residues" evidence="6">
    <location>
        <begin position="976"/>
        <end position="988"/>
    </location>
</feature>
<evidence type="ECO:0000313" key="9">
    <source>
        <dbReference type="Proteomes" id="UP000667349"/>
    </source>
</evidence>
<feature type="region of interest" description="Disordered" evidence="6">
    <location>
        <begin position="4041"/>
        <end position="4068"/>
    </location>
</feature>
<feature type="region of interest" description="Disordered" evidence="6">
    <location>
        <begin position="479"/>
        <end position="509"/>
    </location>
</feature>
<name>A0A836JLR3_9HYME</name>
<keyword evidence="4" id="KW-0862">Zinc</keyword>
<feature type="compositionally biased region" description="Pro residues" evidence="6">
    <location>
        <begin position="326"/>
        <end position="346"/>
    </location>
</feature>
<dbReference type="GO" id="GO:0008270">
    <property type="term" value="F:zinc ion binding"/>
    <property type="evidence" value="ECO:0007669"/>
    <property type="project" value="UniProtKB-KW"/>
</dbReference>
<dbReference type="Pfam" id="PF21538">
    <property type="entry name" value="Med15_M"/>
    <property type="match status" value="1"/>
</dbReference>
<feature type="compositionally biased region" description="Basic and acidic residues" evidence="6">
    <location>
        <begin position="500"/>
        <end position="509"/>
    </location>
</feature>
<feature type="compositionally biased region" description="Basic and acidic residues" evidence="6">
    <location>
        <begin position="2191"/>
        <end position="2211"/>
    </location>
</feature>
<dbReference type="EMBL" id="JAANHZ010000349">
    <property type="protein sequence ID" value="KAG5311662.1"/>
    <property type="molecule type" value="Genomic_DNA"/>
</dbReference>
<feature type="compositionally biased region" description="Acidic residues" evidence="6">
    <location>
        <begin position="355"/>
        <end position="365"/>
    </location>
</feature>
<feature type="domain" description="C2H2-type" evidence="7">
    <location>
        <begin position="3314"/>
        <end position="3344"/>
    </location>
</feature>
<feature type="region of interest" description="Disordered" evidence="6">
    <location>
        <begin position="2138"/>
        <end position="2157"/>
    </location>
</feature>
<keyword evidence="3 5" id="KW-0863">Zinc-finger</keyword>
<reference evidence="8" key="1">
    <citation type="submission" date="2020-02" db="EMBL/GenBank/DDBJ databases">
        <title>Relaxed selection underlies rapid genomic changes in the transitions from sociality to social parasitism in ants.</title>
        <authorList>
            <person name="Bi X."/>
        </authorList>
    </citation>
    <scope>NUCLEOTIDE SEQUENCE</scope>
    <source>
        <strain evidence="8">BGI-DK2013a</strain>
        <tissue evidence="8">Whole body</tissue>
    </source>
</reference>
<feature type="compositionally biased region" description="Polar residues" evidence="6">
    <location>
        <begin position="4041"/>
        <end position="4060"/>
    </location>
</feature>
<feature type="compositionally biased region" description="Basic and acidic residues" evidence="6">
    <location>
        <begin position="1336"/>
        <end position="1352"/>
    </location>
</feature>
<feature type="region of interest" description="Disordered" evidence="6">
    <location>
        <begin position="2047"/>
        <end position="2070"/>
    </location>
</feature>
<feature type="domain" description="C2H2-type" evidence="7">
    <location>
        <begin position="2668"/>
        <end position="2698"/>
    </location>
</feature>
<dbReference type="PANTHER" id="PTHR24403">
    <property type="entry name" value="ZINC FINGER PROTEIN"/>
    <property type="match status" value="1"/>
</dbReference>
<evidence type="ECO:0000313" key="8">
    <source>
        <dbReference type="EMBL" id="KAG5311662.1"/>
    </source>
</evidence>
<organism evidence="8 9">
    <name type="scientific">Acromyrmex insinuator</name>
    <dbReference type="NCBI Taxonomy" id="230686"/>
    <lineage>
        <taxon>Eukaryota</taxon>
        <taxon>Metazoa</taxon>
        <taxon>Ecdysozoa</taxon>
        <taxon>Arthropoda</taxon>
        <taxon>Hexapoda</taxon>
        <taxon>Insecta</taxon>
        <taxon>Pterygota</taxon>
        <taxon>Neoptera</taxon>
        <taxon>Endopterygota</taxon>
        <taxon>Hymenoptera</taxon>
        <taxon>Apocrita</taxon>
        <taxon>Aculeata</taxon>
        <taxon>Formicoidea</taxon>
        <taxon>Formicidae</taxon>
        <taxon>Myrmicinae</taxon>
        <taxon>Acromyrmex</taxon>
    </lineage>
</organism>
<feature type="region of interest" description="Disordered" evidence="6">
    <location>
        <begin position="3280"/>
        <end position="3300"/>
    </location>
</feature>
<feature type="compositionally biased region" description="Basic and acidic residues" evidence="6">
    <location>
        <begin position="1180"/>
        <end position="1219"/>
    </location>
</feature>
<feature type="domain" description="C2H2-type" evidence="7">
    <location>
        <begin position="3892"/>
        <end position="3920"/>
    </location>
</feature>
<feature type="compositionally biased region" description="Polar residues" evidence="6">
    <location>
        <begin position="3014"/>
        <end position="3024"/>
    </location>
</feature>
<evidence type="ECO:0000259" key="7">
    <source>
        <dbReference type="PROSITE" id="PS50157"/>
    </source>
</evidence>
<feature type="compositionally biased region" description="Polar residues" evidence="6">
    <location>
        <begin position="914"/>
        <end position="934"/>
    </location>
</feature>
<sequence>MDEYDKKFAEMQKYIPFLEAMIERLQNSVKDKDSQTREIQLQKMESLHGILSNSRRKLKIETLQRCEDVLQKLYNKVEKGNGSGLQLSFKQNDDVTSQPSTSSMKTKSNQCNEVISTNAENDKEGIEETPQSPDTIRSSSPDCQILPIIIPMERNTKLKNRNRRPQEQQCSKVIPVITLSDTKTITISSPDSNPDEVTFNEWDMLEESERQNSRNRQSSLPVATSHDVTTAAKLISNNLPQKVSDNRNYTLDPQDIPTVPVPSLGGSRRLSSVLEKNKLTLDIMASCSRSESPVNVPEVRLNSPDPEILFAKPKPTSPRSNDSTLKPPPSKPPSIPLLFSPPPPLSHEPLLSMEDLAELLNDEGDGDKTNENVKEKNTDQISKNSVSEKEKLTSRKSLQNTAGVSPVKITSSIGPPRQSNDSHRSVPQALFSKFQEPRYADNYERHPRQRDIHSHESAKDKLITISEETPSQITVIHNTASKSDERNVSLYQRRSSVPPEGRKDTSLPRPENEFVIVGNDYYNMHANQIHWSSPTTTSDQFGNNQWTSSSYGGMTNSPLQSTQHPFQRPMEPQFRQNQFPPTLSAGPRPLINPTVRPDMSHVIRSENIREDISPLMPPGFSSQYRGFQINQGSYDPAFPVGGPTEYPHIRPTWESSANPSYENVIPCGIQVVESTTGTSHPRPNTPCPWGTTARDRDRSNINSRYYERNRIESRPGFNRDRRSDWSWDGHSDRENLNRFPSRDPRVRTEHNTTGARDQAKETGVSARDPRLSKDKHVNTSTKTKDSVLNERDPRKRLVTASTKTMPVTKEKQKSQKLLEKEKDKLPKDRMQSPLESLYGVIDTKASQNSGLQKFKIPKIKRSEPAQLNRIINETKEVESVSSKLSRAKSNKNKEQKKSNKLYSKNKNKDIESAEVSSSSDGNRTTENSVQQNNVTKEEKSLSSSLEKSDKNETRIGEADSATNNSKSNHITKKGKTKESEMDGSKSKETVTKEWIEALIKESFESGEGKKLVEHAKLLQKFGEVLKAKNFKKIKKIIESESESNSDKDETIEAKKTQVKKKRRVIMSDSSDDECLAERLSILSTNIDTNDARELVSAISTDPKNSEENLEVTASSNNLNKKLIEDITAKKNDDLSESRDKEYSQVNNKVDNKNKDEQLEKKSDKNDRLENDNENIDIQSEIEKQSSRLKDNDKEKKQTKDNQIDQSTLEKSKDSTEGSREYLNQDDIESNIEHFDQDKDSTQSVISDITNQSEEVSIDKPKIKTKRRNSLEMLQEDIREMFISEGVVTATGHRMCRLSNSKKEETSNIAEKKITESNTETNESTANNAKRKSLRSRNVEESKSKAKSKDAKRMTRSLQSKKSIQNSDSEEDQPLALRTEKLLNVTDNSTSNQEVARSEESNDAIRRSKRVLRKDIIKEPRVVVEKADLTKIDSCKIMFDSSSDESFGIDVSELTAAVDISLRPEKQSDQDSIDTMIISKRRKNTNNTGKRNFKSKKSSALTDDKSEDGSSFTDEESVISDISMSSNTTARKKMNSSGAARTTAREELLSNILIGLVPTAKKNTSVDKDNEADFEEDANDAIAIEPNVKRSCIKKKKKKSGNLWKMGRLTTKKRKKKTASAASSKTGQTNVEINIESNISADTVETDQSLLKDKDPVTEKTLEKVLDDNHVVDHAKVDSVEDEVKSFVNIDTFDVGFKDSNNFTTLSEPSDTHRETLNDSFLSIEESKSLIQMDIKEEVSSSSADLTSANAVTGNKFFKESPKIVYDELMTELYRRIDIKHLIDYAWVGQDKYKCLLCFFTGKNIVYHYKINHPGMEVLISRLKSTDAKTAIMEAEHSVTTMDTSQSCKFRCRFCCFVTEGAADVALEAFYEHCTTHTGEYRFHCNNCSYQAVAKASMKTHYYKICRKNKTFNESASEDVVPREGGIYGYLCCSCNYVQLKRQNIEAHVEFWHREQMDTEILKINMSAITVLAKHVANNNEQSHESTSVNVEESFAVETKPQVLEFEAMECKDLMDIARIMESESNDNNTSECIPPEQKPNENIQVKEEKTEEIPKLSQGEPEGSVSTGNLSVFVCPPDLENKEMEIQRERQKTMQEIANNIGILLKNYSKPGLSIIDKLQDKMRTDAVVSPVPECNASANIPETKENPSLPFVNSSAEPLKTEEELIIKEDIPSQSSNQGDSLSFMEEQLATEKSKATNDVDGKADVKIRDPLVIMDPSKDNESDGENSDNERSAPIFESDSSSEQSDSEQTDVNMILKETSSINASSSRDPMLTTIQRLAAQLQNVKPLEPVPPEPMIDVKTEIKIEPVEPLIPKPPDVVPIASVKHLLKQNVKSSEKNMPASSKNASPPKNFLRFRRLSGDMLSMPMQFLDNQEDSQGFNTDGTQSDSAIDGLKMDTEEECSFLKIENVRSLAESDPNESVTVNDTSKAVEISPMKSKESVLKKSNQPLILKKISPQALVNMNLQSMPCQEFANTLAPKMQSVTAPLTSSSTSPSTLNYRARKIKVIRMPVLNNTKDTSPASFAIKLKSMEVYARMLTEPKLAHFYKCMSHNCSFTTDFLLNYSKHYTKHYEEASEQNSTDNYDKCAYCYISTNNWNEMKTHLATKHLHCRYQCGYCFYRSFVPSYVRQHQIMCHPNTVFYYLLDKKQKTLQKKELVNRNAYVLPFICKQDDCDKIFYIPEAFITHLKTKHSSSHLVYKCHVCNTTHTKIELLISVCTLYLSVYTIRKTIIHIILLLYLQHYKLHGFCKYQCLYCFYGSDTLNEIHQHLSTFHYDRLPQVLERSLPPMPSRQVEVIHQLILRTFDDNIDEESVNLNTDDSKKNTSNVGITLNEAQSNQPKNLKGDILIGAVSDLKNTEVNVSNISTKQSIGDTSFTNSNKNTNNSVEKQLLKNEPFQSETGKLSDYTINQILQEPKLDMPMNDSGAVDSLKISDEFNCSDEFVNTNLLDNADFLKNFTSNFGNMFSKSADKTEDSDIEILESEEKAAQCKAEDEITKKAEMMSETEVENKAQVASSDTTETKCTSKKAPVHTTNATAQSDKPLTLDDIKDTGRIGHELYKCGYLHECSFTAQNMDLLKAHVKTCNLGDPRQNLFCPHCKKRAVKISLFLEHIKTHGLKRFGCSLCKLRYSVSYQATAHMKSKHKFFHTRIVPADPTNPAKDGLFIVQAVPYEAADRRNKKRKRANKSGTEQENEKSLDNEKLSFSPDEIEQLPRQAIYNREVQCAVCPYTTKVRTNIIRHLQLHAKDETVPESGPVNPVPCLDKKEKMFDKMVNLASSSHQNGRMGAKSKESIKENEADDSIPKFVPEHKRYVCGVAECNYLTVNEAMLKYHLKALHSEEPYFHCPHCPPPSSGQDNQNIAIDKMGIHLRMHDTRLYKCSHCNHHHYHSIKMTSRHVVERHLTDKHPEKRPFVKVIREMENTENVQQPVPEETEEEVPDPDGNHWKCNLCDFKFVYKADVATHADTVHGENSQYKCTLCPFKTSGKIILEQHINSKHTYDSNADYTTIYQRIKGVNKRNTETVDQGGQDEPFDTTPLWSRNMPRVRHIRGILLEEETETPATNETSPVTSKLSLGKRKSDAEIVTKPAKIKVSGKSISLDENNKLSKEKSKRSLSCDKVSGEAEGEGHIMKESAQSKVTGNKSAKDSMELIDGNDSDVGRFGPYGKPDANMYVCTLCNQFKSKYKHDMRDHLYRELNYVRFHCKTCGYVSVNRKALLLHIGKRHNGEGTDEPLSPDNAIEDWVMTLLKKQTDMIKAWNHMNVIYKNIPVNTSSSSSDVGSIKISADKKSVNLASTISNLQKDVLEDANKSTIDSDDGDSRDNEDLVIDMKEDEVYEVKSNEDKSENDKLREKTDDDLDKPIICKHCQTSFAGQRGFKLHVQYSHLKRLSFLCPYCDRSTNSQTMMRQHIRAKHPHDPESIIHNPDAWGNTKLSNEFWEKEYGLPPLKTKKRKLNTENNVSTTAVSATTISSVSNRLEKCEVCNFTAVNYTGLKSHMRTHSHQHNLKCLYCTYSCSYKAEMVEHWESNHPSVPLKYTERLSATDSSSNETKTKLPTPQKQDVDTLKNEESNSSSAVIYGCVYCNLRSVSLPSIKQHWNLMHKDLKGSETSFAAKFPFKFKEILVSRLSKNPTKKDVIERNQAKQTENLLPVIIPKRGWICQWCQELCETNNDRIRHHNMFHSHLPQKWKEQQQQQQQKEQAQADTSIRLPAYTEKYATNSKNLSSFESVVENLITKHVNQIESGDMKNKNDQNCNLNASTSKGNSHQAVARKSTTKSAISCARPGPRVFKAVARKSTNPRYPPNFFKPLLEKHSTNMGYEGEEEIQNKQFVSHYGIPSSPVNLTELNTYMVVGGHSMRVNCLTLATLINIKPKILVKDIRKDPKYTAILSNLN</sequence>
<dbReference type="Gene3D" id="3.30.160.60">
    <property type="entry name" value="Classic Zinc Finger"/>
    <property type="match status" value="5"/>
</dbReference>
<feature type="region of interest" description="Disordered" evidence="6">
    <location>
        <begin position="3177"/>
        <end position="3207"/>
    </location>
</feature>
<feature type="compositionally biased region" description="Basic and acidic residues" evidence="6">
    <location>
        <begin position="1133"/>
        <end position="1142"/>
    </location>
</feature>
<feature type="compositionally biased region" description="Polar residues" evidence="6">
    <location>
        <begin position="395"/>
        <end position="419"/>
    </location>
</feature>
<gene>
    <name evidence="8" type="primary">Znf507</name>
    <name evidence="8" type="ORF">G6Z75_0003932</name>
</gene>
<evidence type="ECO:0000256" key="1">
    <source>
        <dbReference type="ARBA" id="ARBA00022723"/>
    </source>
</evidence>
<comment type="caution">
    <text evidence="8">The sequence shown here is derived from an EMBL/GenBank/DDBJ whole genome shotgun (WGS) entry which is preliminary data.</text>
</comment>
<feature type="compositionally biased region" description="Basic and acidic residues" evidence="6">
    <location>
        <begin position="715"/>
        <end position="750"/>
    </location>
</feature>
<feature type="compositionally biased region" description="Polar residues" evidence="6">
    <location>
        <begin position="1384"/>
        <end position="1394"/>
    </location>
</feature>
<feature type="compositionally biased region" description="Polar residues" evidence="6">
    <location>
        <begin position="84"/>
        <end position="119"/>
    </location>
</feature>
<evidence type="ECO:0000256" key="4">
    <source>
        <dbReference type="ARBA" id="ARBA00022833"/>
    </source>
</evidence>
<feature type="region of interest" description="Disordered" evidence="6">
    <location>
        <begin position="288"/>
        <end position="458"/>
    </location>
</feature>
<feature type="region of interest" description="Disordered" evidence="6">
    <location>
        <begin position="1233"/>
        <end position="1252"/>
    </location>
</feature>
<feature type="compositionally biased region" description="Basic and acidic residues" evidence="6">
    <location>
        <begin position="3194"/>
        <end position="3203"/>
    </location>
</feature>
<feature type="region of interest" description="Disordered" evidence="6">
    <location>
        <begin position="83"/>
        <end position="141"/>
    </location>
</feature>
<feature type="compositionally biased region" description="Low complexity" evidence="6">
    <location>
        <begin position="4192"/>
        <end position="4204"/>
    </location>
</feature>
<dbReference type="PROSITE" id="PS00028">
    <property type="entry name" value="ZINC_FINGER_C2H2_1"/>
    <property type="match status" value="4"/>
</dbReference>
<feature type="compositionally biased region" description="Polar residues" evidence="6">
    <location>
        <begin position="129"/>
        <end position="141"/>
    </location>
</feature>
<feature type="compositionally biased region" description="Basic and acidic residues" evidence="6">
    <location>
        <begin position="1300"/>
        <end position="1314"/>
    </location>
</feature>
<feature type="region of interest" description="Disordered" evidence="6">
    <location>
        <begin position="674"/>
        <end position="701"/>
    </location>
</feature>
<dbReference type="GO" id="GO:0005634">
    <property type="term" value="C:nucleus"/>
    <property type="evidence" value="ECO:0007669"/>
    <property type="project" value="TreeGrafter"/>
</dbReference>
<feature type="compositionally biased region" description="Polar residues" evidence="6">
    <location>
        <begin position="1519"/>
        <end position="1539"/>
    </location>
</feature>
<feature type="region of interest" description="Disordered" evidence="6">
    <location>
        <begin position="1297"/>
        <end position="1402"/>
    </location>
</feature>
<dbReference type="SMART" id="SM00355">
    <property type="entry name" value="ZnF_C2H2"/>
    <property type="match status" value="24"/>
</dbReference>
<feature type="region of interest" description="Disordered" evidence="6">
    <location>
        <begin position="3605"/>
        <end position="3629"/>
    </location>
</feature>
<feature type="compositionally biased region" description="Low complexity" evidence="6">
    <location>
        <begin position="1315"/>
        <end position="1327"/>
    </location>
</feature>
<feature type="compositionally biased region" description="Basic and acidic residues" evidence="6">
    <location>
        <begin position="767"/>
        <end position="795"/>
    </location>
</feature>
<keyword evidence="1" id="KW-0479">Metal-binding</keyword>
<feature type="compositionally biased region" description="Polar residues" evidence="6">
    <location>
        <begin position="238"/>
        <end position="251"/>
    </location>
</feature>
<dbReference type="InterPro" id="IPR050688">
    <property type="entry name" value="Zinc_finger/UBP_domain"/>
</dbReference>
<feature type="compositionally biased region" description="Polar residues" evidence="6">
    <location>
        <begin position="1355"/>
        <end position="1366"/>
    </location>
</feature>
<dbReference type="InterPro" id="IPR013087">
    <property type="entry name" value="Znf_C2H2_type"/>
</dbReference>
<feature type="compositionally biased region" description="Basic and acidic residues" evidence="6">
    <location>
        <begin position="366"/>
        <end position="378"/>
    </location>
</feature>
<feature type="region of interest" description="Disordered" evidence="6">
    <location>
        <begin position="4186"/>
        <end position="4206"/>
    </location>
</feature>
<feature type="region of interest" description="Disordered" evidence="6">
    <location>
        <begin position="1133"/>
        <end position="1227"/>
    </location>
</feature>
<keyword evidence="9" id="KW-1185">Reference proteome</keyword>
<feature type="region of interest" description="Disordered" evidence="6">
    <location>
        <begin position="4259"/>
        <end position="4278"/>
    </location>
</feature>
<feature type="compositionally biased region" description="Polar residues" evidence="6">
    <location>
        <begin position="4259"/>
        <end position="4268"/>
    </location>
</feature>
<feature type="region of interest" description="Disordered" evidence="6">
    <location>
        <begin position="2023"/>
        <end position="2042"/>
    </location>
</feature>
<feature type="region of interest" description="Disordered" evidence="6">
    <location>
        <begin position="238"/>
        <end position="267"/>
    </location>
</feature>
<feature type="compositionally biased region" description="Polar residues" evidence="6">
    <location>
        <begin position="1241"/>
        <end position="1252"/>
    </location>
</feature>
<evidence type="ECO:0000256" key="5">
    <source>
        <dbReference type="PROSITE-ProRule" id="PRU00042"/>
    </source>
</evidence>
<protein>
    <submittedName>
        <fullName evidence="8">ZN507 protein</fullName>
    </submittedName>
</protein>
<feature type="region of interest" description="Disordered" evidence="6">
    <location>
        <begin position="1479"/>
        <end position="1541"/>
    </location>
</feature>